<dbReference type="SUPFAM" id="SSF55073">
    <property type="entry name" value="Nucleotide cyclase"/>
    <property type="match status" value="1"/>
</dbReference>
<dbReference type="CDD" id="cd01948">
    <property type="entry name" value="EAL"/>
    <property type="match status" value="1"/>
</dbReference>
<dbReference type="Pfam" id="PF00563">
    <property type="entry name" value="EAL"/>
    <property type="match status" value="1"/>
</dbReference>
<dbReference type="EMBL" id="LPWF01000014">
    <property type="protein sequence ID" value="ODS00292.1"/>
    <property type="molecule type" value="Genomic_DNA"/>
</dbReference>
<dbReference type="RefSeq" id="WP_069441082.1">
    <property type="nucleotide sequence ID" value="NZ_LPWF01000014.1"/>
</dbReference>
<dbReference type="InterPro" id="IPR043128">
    <property type="entry name" value="Rev_trsase/Diguanyl_cyclase"/>
</dbReference>
<dbReference type="OrthoDB" id="9814202at2"/>
<keyword evidence="5" id="KW-1185">Reference proteome</keyword>
<dbReference type="PROSITE" id="PS50883">
    <property type="entry name" value="EAL"/>
    <property type="match status" value="1"/>
</dbReference>
<dbReference type="CDD" id="cd01949">
    <property type="entry name" value="GGDEF"/>
    <property type="match status" value="1"/>
</dbReference>
<dbReference type="STRING" id="1774969.AUC69_07755"/>
<evidence type="ECO:0008006" key="6">
    <source>
        <dbReference type="Google" id="ProtNLM"/>
    </source>
</evidence>
<evidence type="ECO:0000313" key="4">
    <source>
        <dbReference type="EMBL" id="ODS00292.1"/>
    </source>
</evidence>
<protein>
    <recommendedName>
        <fullName evidence="6">Diguanylate cyclase</fullName>
    </recommendedName>
</protein>
<name>A0A1E3W457_9HYPH</name>
<proteinExistence type="predicted"/>
<dbReference type="InterPro" id="IPR052155">
    <property type="entry name" value="Biofilm_reg_signaling"/>
</dbReference>
<dbReference type="Gene3D" id="3.30.70.270">
    <property type="match status" value="1"/>
</dbReference>
<dbReference type="SMART" id="SM00052">
    <property type="entry name" value="EAL"/>
    <property type="match status" value="1"/>
</dbReference>
<dbReference type="PROSITE" id="PS50887">
    <property type="entry name" value="GGDEF"/>
    <property type="match status" value="1"/>
</dbReference>
<accession>A0A1E3W457</accession>
<dbReference type="AlphaFoldDB" id="A0A1E3W457"/>
<feature type="region of interest" description="Disordered" evidence="1">
    <location>
        <begin position="456"/>
        <end position="479"/>
    </location>
</feature>
<dbReference type="SUPFAM" id="SSF141868">
    <property type="entry name" value="EAL domain-like"/>
    <property type="match status" value="1"/>
</dbReference>
<dbReference type="InterPro" id="IPR000160">
    <property type="entry name" value="GGDEF_dom"/>
</dbReference>
<dbReference type="PANTHER" id="PTHR44757:SF4">
    <property type="entry name" value="DIGUANYLATE CYCLASE DGCE-RELATED"/>
    <property type="match status" value="1"/>
</dbReference>
<dbReference type="Gene3D" id="3.20.20.450">
    <property type="entry name" value="EAL domain"/>
    <property type="match status" value="1"/>
</dbReference>
<dbReference type="InterPro" id="IPR035919">
    <property type="entry name" value="EAL_sf"/>
</dbReference>
<evidence type="ECO:0000259" key="2">
    <source>
        <dbReference type="PROSITE" id="PS50883"/>
    </source>
</evidence>
<dbReference type="InterPro" id="IPR029787">
    <property type="entry name" value="Nucleotide_cyclase"/>
</dbReference>
<reference evidence="4 5" key="1">
    <citation type="journal article" date="2016" name="Environ. Microbiol.">
        <title>New Methyloceanibacter diversity from North Sea sediments includes methanotroph containing solely the soluble methane monooxygenase.</title>
        <authorList>
            <person name="Vekeman B."/>
            <person name="Kerckhof F.M."/>
            <person name="Cremers G."/>
            <person name="de Vos P."/>
            <person name="Vandamme P."/>
            <person name="Boon N."/>
            <person name="Op den Camp H.J."/>
            <person name="Heylen K."/>
        </authorList>
    </citation>
    <scope>NUCLEOTIDE SEQUENCE [LARGE SCALE GENOMIC DNA]</scope>
    <source>
        <strain evidence="4 5">R-67175</strain>
    </source>
</reference>
<dbReference type="NCBIfam" id="TIGR00254">
    <property type="entry name" value="GGDEF"/>
    <property type="match status" value="1"/>
</dbReference>
<evidence type="ECO:0000256" key="1">
    <source>
        <dbReference type="SAM" id="MobiDB-lite"/>
    </source>
</evidence>
<dbReference type="PANTHER" id="PTHR44757">
    <property type="entry name" value="DIGUANYLATE CYCLASE DGCP"/>
    <property type="match status" value="1"/>
</dbReference>
<gene>
    <name evidence="4" type="ORF">AUC69_07755</name>
</gene>
<dbReference type="InterPro" id="IPR001633">
    <property type="entry name" value="EAL_dom"/>
</dbReference>
<feature type="compositionally biased region" description="Basic and acidic residues" evidence="1">
    <location>
        <begin position="460"/>
        <end position="471"/>
    </location>
</feature>
<dbReference type="Proteomes" id="UP000094472">
    <property type="component" value="Unassembled WGS sequence"/>
</dbReference>
<comment type="caution">
    <text evidence="4">The sequence shown here is derived from an EMBL/GenBank/DDBJ whole genome shotgun (WGS) entry which is preliminary data.</text>
</comment>
<dbReference type="SMART" id="SM00267">
    <property type="entry name" value="GGDEF"/>
    <property type="match status" value="1"/>
</dbReference>
<evidence type="ECO:0000259" key="3">
    <source>
        <dbReference type="PROSITE" id="PS50887"/>
    </source>
</evidence>
<sequence length="479" mass="53255">METWFEVHAYPGHDAISLFFRDVTERRRIREQLTYLARHDTLTDIYNRTYFRERLEHVLEDVEAGGKDVTLLYVDLDHFKEVNDTYGHPFGDSLLKQVTARLKSLAGEGDILARLGGDEFVIATSRSTMAGCVPKLAGDIVEAISTPFNIDDCEVEIGASVGIAVAPQDGTGTDALLRNADTALYTAKNERGSYCFFARQMAEHARLRQELKADLADALDRDQHHLVYQPIYNVQTGQLVRFEALLRWDHPQRGSVAPAEFIPLAEETGLIGALGDWVLRAACSEAALWPSDVGIAINLSPAQFRPSLPFRVADTLNKVGLRPDRLLLEITETVLLHSTAENLRFLEQLRALGVKIALDDFGTGYASLGYLKEFPFHEIKIDASFVSDDSAVAFAIVDSVTKLGHALGARVTAEGVETRQQLDRVRRIGCDKAQGFLLGRPAPAVEFPRHMQAETTLDQPWDHARARRTDDPFASQRAS</sequence>
<organism evidence="4 5">
    <name type="scientific">Methyloceanibacter superfactus</name>
    <dbReference type="NCBI Taxonomy" id="1774969"/>
    <lineage>
        <taxon>Bacteria</taxon>
        <taxon>Pseudomonadati</taxon>
        <taxon>Pseudomonadota</taxon>
        <taxon>Alphaproteobacteria</taxon>
        <taxon>Hyphomicrobiales</taxon>
        <taxon>Hyphomicrobiaceae</taxon>
        <taxon>Methyloceanibacter</taxon>
    </lineage>
</organism>
<evidence type="ECO:0000313" key="5">
    <source>
        <dbReference type="Proteomes" id="UP000094472"/>
    </source>
</evidence>
<feature type="domain" description="EAL" evidence="2">
    <location>
        <begin position="208"/>
        <end position="455"/>
    </location>
</feature>
<feature type="domain" description="GGDEF" evidence="3">
    <location>
        <begin position="67"/>
        <end position="199"/>
    </location>
</feature>
<dbReference type="Pfam" id="PF00990">
    <property type="entry name" value="GGDEF"/>
    <property type="match status" value="1"/>
</dbReference>